<dbReference type="SMART" id="SM01321">
    <property type="entry name" value="Y1_Tnp"/>
    <property type="match status" value="1"/>
</dbReference>
<dbReference type="InterPro" id="IPR002686">
    <property type="entry name" value="Transposase_17"/>
</dbReference>
<sequence>MSKINIKHGRTVVYNVNYHIVWSTKYRKKVLTGNIEQRLRVLMNEITKDKGFEIKSMKIMPDHIHVFVTAHPKYSPSYIYKMLKGISGRKLFIEFPDLKKQSWRGHLWNPSTYIETIGHISEETIKKYIEDQKKK</sequence>
<dbReference type="AlphaFoldDB" id="E4TK96"/>
<dbReference type="Proteomes" id="UP000007039">
    <property type="component" value="Plasmid pCALNI01"/>
</dbReference>
<evidence type="ECO:0000313" key="2">
    <source>
        <dbReference type="EMBL" id="ADR19968.1"/>
    </source>
</evidence>
<keyword evidence="2" id="KW-0614">Plasmid</keyword>
<reference key="1">
    <citation type="submission" date="2010-11" db="EMBL/GenBank/DDBJ databases">
        <title>The complete genome of plasmid of Calditerrivibrio nitroreducens DSM 19672.</title>
        <authorList>
            <consortium name="US DOE Joint Genome Institute (JGI-PGF)"/>
            <person name="Lucas S."/>
            <person name="Copeland A."/>
            <person name="Lapidus A."/>
            <person name="Bruce D."/>
            <person name="Goodwin L."/>
            <person name="Pitluck S."/>
            <person name="Kyrpides N."/>
            <person name="Mavromatis K."/>
            <person name="Ivanova N."/>
            <person name="Mikhailova N."/>
            <person name="Zeytun A."/>
            <person name="Brettin T."/>
            <person name="Detter J.C."/>
            <person name="Tapia R."/>
            <person name="Han C."/>
            <person name="Land M."/>
            <person name="Hauser L."/>
            <person name="Markowitz V."/>
            <person name="Cheng J.-F."/>
            <person name="Hugenholtz P."/>
            <person name="Woyke T."/>
            <person name="Wu D."/>
            <person name="Spring S."/>
            <person name="Schroeder M."/>
            <person name="Brambilla E."/>
            <person name="Klenk H.-P."/>
            <person name="Eisen J.A."/>
        </authorList>
    </citation>
    <scope>NUCLEOTIDE SEQUENCE</scope>
    <source>
        <strain>DSM 19672</strain>
    </source>
</reference>
<accession>E4TK96</accession>
<dbReference type="KEGG" id="cni:Calni_2076"/>
<dbReference type="eggNOG" id="COG1943">
    <property type="taxonomic scope" value="Bacteria"/>
</dbReference>
<protein>
    <submittedName>
        <fullName evidence="2">Transposase IS200-family protein</fullName>
    </submittedName>
</protein>
<dbReference type="GO" id="GO:0004803">
    <property type="term" value="F:transposase activity"/>
    <property type="evidence" value="ECO:0007669"/>
    <property type="project" value="InterPro"/>
</dbReference>
<dbReference type="GO" id="GO:0003677">
    <property type="term" value="F:DNA binding"/>
    <property type="evidence" value="ECO:0007669"/>
    <property type="project" value="InterPro"/>
</dbReference>
<dbReference type="SUPFAM" id="SSF143422">
    <property type="entry name" value="Transposase IS200-like"/>
    <property type="match status" value="1"/>
</dbReference>
<dbReference type="HOGENOM" id="CLU_101320_2_0_0"/>
<feature type="domain" description="Transposase IS200-like" evidence="1">
    <location>
        <begin position="13"/>
        <end position="132"/>
    </location>
</feature>
<dbReference type="InterPro" id="IPR036515">
    <property type="entry name" value="Transposase_17_sf"/>
</dbReference>
<evidence type="ECO:0000259" key="1">
    <source>
        <dbReference type="SMART" id="SM01321"/>
    </source>
</evidence>
<dbReference type="NCBIfam" id="NF033573">
    <property type="entry name" value="transpos_IS200"/>
    <property type="match status" value="1"/>
</dbReference>
<dbReference type="Pfam" id="PF01797">
    <property type="entry name" value="Y1_Tnp"/>
    <property type="match status" value="1"/>
</dbReference>
<dbReference type="OrthoDB" id="9798161at2"/>
<gene>
    <name evidence="2" type="ordered locus">Calni_2076</name>
</gene>
<dbReference type="PANTHER" id="PTHR33360:SF2">
    <property type="entry name" value="TRANSPOSASE FOR INSERTION SEQUENCE ELEMENT IS200"/>
    <property type="match status" value="1"/>
</dbReference>
<dbReference type="EMBL" id="CP002348">
    <property type="protein sequence ID" value="ADR19968.1"/>
    <property type="molecule type" value="Genomic_DNA"/>
</dbReference>
<geneLocation type="plasmid" evidence="2 3">
    <name>pCALNI01</name>
</geneLocation>
<dbReference type="RefSeq" id="WP_013447269.1">
    <property type="nucleotide sequence ID" value="NC_014749.1"/>
</dbReference>
<reference evidence="2 3" key="2">
    <citation type="journal article" date="2011" name="Stand. Genomic Sci.">
        <title>Complete genome sequence of Calditerrivibrio nitroreducens type strain (Yu37-1).</title>
        <authorList>
            <person name="Pitluck S."/>
            <person name="Sikorski J."/>
            <person name="Zeytun A."/>
            <person name="Lapidus A."/>
            <person name="Nolan M."/>
            <person name="Lucas S."/>
            <person name="Hammon N."/>
            <person name="Deshpande S."/>
            <person name="Cheng J.F."/>
            <person name="Tapia R."/>
            <person name="Han C."/>
            <person name="Goodwin L."/>
            <person name="Liolios K."/>
            <person name="Pagani I."/>
            <person name="Ivanova N."/>
            <person name="Mavromatis K."/>
            <person name="Pati A."/>
            <person name="Chen A."/>
            <person name="Palaniappan K."/>
            <person name="Hauser L."/>
            <person name="Chang Y.J."/>
            <person name="Jeffries C.D."/>
            <person name="Detter J.C."/>
            <person name="Brambilla E."/>
            <person name="Djao O.D."/>
            <person name="Rohde M."/>
            <person name="Spring S."/>
            <person name="Goker M."/>
            <person name="Woyke T."/>
            <person name="Bristow J."/>
            <person name="Eisen J.A."/>
            <person name="Markowitz V."/>
            <person name="Hugenholtz P."/>
            <person name="Kyrpides N.C."/>
            <person name="Klenk H.P."/>
            <person name="Land M."/>
        </authorList>
    </citation>
    <scope>NUCLEOTIDE SEQUENCE [LARGE SCALE GENOMIC DNA]</scope>
    <source>
        <strain evidence="3">DSM 19672 / NBRC 101217 / Yu37-1</strain>
        <plasmid evidence="3">Plasmid pCALNI01</plasmid>
    </source>
</reference>
<dbReference type="PANTHER" id="PTHR33360">
    <property type="entry name" value="TRANSPOSASE FOR INSERTION SEQUENCE ELEMENT IS200"/>
    <property type="match status" value="1"/>
</dbReference>
<evidence type="ECO:0000313" key="3">
    <source>
        <dbReference type="Proteomes" id="UP000007039"/>
    </source>
</evidence>
<dbReference type="Gene3D" id="3.30.70.1290">
    <property type="entry name" value="Transposase IS200-like"/>
    <property type="match status" value="1"/>
</dbReference>
<dbReference type="GO" id="GO:0006313">
    <property type="term" value="P:DNA transposition"/>
    <property type="evidence" value="ECO:0007669"/>
    <property type="project" value="InterPro"/>
</dbReference>
<keyword evidence="3" id="KW-1185">Reference proteome</keyword>
<organism evidence="2 3">
    <name type="scientific">Calditerrivibrio nitroreducens (strain DSM 19672 / NBRC 101217 / Yu37-1)</name>
    <dbReference type="NCBI Taxonomy" id="768670"/>
    <lineage>
        <taxon>Bacteria</taxon>
        <taxon>Pseudomonadati</taxon>
        <taxon>Deferribacterota</taxon>
        <taxon>Deferribacteres</taxon>
        <taxon>Deferribacterales</taxon>
        <taxon>Calditerrivibrionaceae</taxon>
    </lineage>
</organism>
<proteinExistence type="predicted"/>
<name>E4TK96_CALNY</name>